<organism evidence="2 3">
    <name type="scientific">Pseudomonas quercus</name>
    <dbReference type="NCBI Taxonomy" id="2722792"/>
    <lineage>
        <taxon>Bacteria</taxon>
        <taxon>Pseudomonadati</taxon>
        <taxon>Pseudomonadota</taxon>
        <taxon>Gammaproteobacteria</taxon>
        <taxon>Pseudomonadales</taxon>
        <taxon>Pseudomonadaceae</taxon>
        <taxon>Pseudomonas</taxon>
    </lineage>
</organism>
<dbReference type="NCBIfam" id="TIGR02532">
    <property type="entry name" value="IV_pilin_GFxxxE"/>
    <property type="match status" value="1"/>
</dbReference>
<dbReference type="SUPFAM" id="SSF54523">
    <property type="entry name" value="Pili subunits"/>
    <property type="match status" value="1"/>
</dbReference>
<dbReference type="Gene3D" id="3.30.700.10">
    <property type="entry name" value="Glycoprotein, Type 4 Pilin"/>
    <property type="match status" value="1"/>
</dbReference>
<comment type="caution">
    <text evidence="2">The sequence shown here is derived from an EMBL/GenBank/DDBJ whole genome shotgun (WGS) entry which is preliminary data.</text>
</comment>
<keyword evidence="3" id="KW-1185">Reference proteome</keyword>
<dbReference type="InterPro" id="IPR045584">
    <property type="entry name" value="Pilin-like"/>
</dbReference>
<name>A0ABX0YF19_9PSED</name>
<dbReference type="InterPro" id="IPR031982">
    <property type="entry name" value="PilE-like"/>
</dbReference>
<accession>A0ABX0YF19</accession>
<dbReference type="EMBL" id="JAAVJI010000005">
    <property type="protein sequence ID" value="NJP01502.1"/>
    <property type="molecule type" value="Genomic_DNA"/>
</dbReference>
<dbReference type="PANTHER" id="PTHR30093">
    <property type="entry name" value="GENERAL SECRETION PATHWAY PROTEIN G"/>
    <property type="match status" value="1"/>
</dbReference>
<reference evidence="2 3" key="1">
    <citation type="submission" date="2020-03" db="EMBL/GenBank/DDBJ databases">
        <authorList>
            <person name="Wang L."/>
            <person name="He N."/>
            <person name="Li Y."/>
            <person name="Fang Y."/>
            <person name="Zhang F."/>
        </authorList>
    </citation>
    <scope>NUCLEOTIDE SEQUENCE [LARGE SCALE GENOMIC DNA]</scope>
    <source>
        <strain evidence="3">hsmgli-8</strain>
    </source>
</reference>
<sequence length="138" mass="15268">MRTASKGFTLIELMIVVAIVGLLAAIAYPSYMSYVRKSHRAEIAQLLVEAAQGLERYYSLAGQYTPRQGVVDYNLPNSNAWYNLAVNRREQAFTITATPANNTMMATDVCGTFTIDQTGRRNNPTMTAGVTTAYCWGR</sequence>
<keyword evidence="1" id="KW-0812">Transmembrane</keyword>
<dbReference type="Pfam" id="PF07963">
    <property type="entry name" value="N_methyl"/>
    <property type="match status" value="1"/>
</dbReference>
<evidence type="ECO:0000256" key="1">
    <source>
        <dbReference type="SAM" id="Phobius"/>
    </source>
</evidence>
<dbReference type="Proteomes" id="UP000746535">
    <property type="component" value="Unassembled WGS sequence"/>
</dbReference>
<gene>
    <name evidence="2" type="ORF">HBH25_11625</name>
</gene>
<feature type="transmembrane region" description="Helical" evidence="1">
    <location>
        <begin position="7"/>
        <end position="28"/>
    </location>
</feature>
<dbReference type="InterPro" id="IPR012902">
    <property type="entry name" value="N_methyl_site"/>
</dbReference>
<dbReference type="PANTHER" id="PTHR30093:SF47">
    <property type="entry name" value="TYPE IV PILUS NON-CORE MINOR PILIN PILE"/>
    <property type="match status" value="1"/>
</dbReference>
<evidence type="ECO:0000313" key="2">
    <source>
        <dbReference type="EMBL" id="NJP01502.1"/>
    </source>
</evidence>
<keyword evidence="1" id="KW-0472">Membrane</keyword>
<protein>
    <submittedName>
        <fullName evidence="2">Type IV pilin protein</fullName>
    </submittedName>
</protein>
<dbReference type="Pfam" id="PF16732">
    <property type="entry name" value="ComP_DUS"/>
    <property type="match status" value="1"/>
</dbReference>
<dbReference type="PROSITE" id="PS00409">
    <property type="entry name" value="PROKAR_NTER_METHYL"/>
    <property type="match status" value="1"/>
</dbReference>
<dbReference type="RefSeq" id="WP_168084068.1">
    <property type="nucleotide sequence ID" value="NZ_JAAVJI010000005.1"/>
</dbReference>
<evidence type="ECO:0000313" key="3">
    <source>
        <dbReference type="Proteomes" id="UP000746535"/>
    </source>
</evidence>
<proteinExistence type="predicted"/>
<keyword evidence="1" id="KW-1133">Transmembrane helix</keyword>